<evidence type="ECO:0000259" key="9">
    <source>
        <dbReference type="PROSITE" id="PS51915"/>
    </source>
</evidence>
<feature type="domain" description="C2H2-type" evidence="8">
    <location>
        <begin position="469"/>
        <end position="496"/>
    </location>
</feature>
<dbReference type="Pfam" id="PF00096">
    <property type="entry name" value="zf-C2H2"/>
    <property type="match status" value="8"/>
</dbReference>
<feature type="domain" description="C2H2-type" evidence="8">
    <location>
        <begin position="525"/>
        <end position="552"/>
    </location>
</feature>
<feature type="domain" description="ZAD" evidence="9">
    <location>
        <begin position="12"/>
        <end position="86"/>
    </location>
</feature>
<evidence type="ECO:0000256" key="1">
    <source>
        <dbReference type="ARBA" id="ARBA00022723"/>
    </source>
</evidence>
<dbReference type="PROSITE" id="PS00028">
    <property type="entry name" value="ZINC_FINGER_C2H2_1"/>
    <property type="match status" value="14"/>
</dbReference>
<dbReference type="SMART" id="SM00355">
    <property type="entry name" value="ZnF_C2H2"/>
    <property type="match status" value="14"/>
</dbReference>
<dbReference type="EMBL" id="JBEUOH010000015">
    <property type="protein sequence ID" value="KAL0878656.1"/>
    <property type="molecule type" value="Genomic_DNA"/>
</dbReference>
<evidence type="ECO:0000256" key="7">
    <source>
        <dbReference type="PROSITE-ProRule" id="PRU01263"/>
    </source>
</evidence>
<feature type="domain" description="C2H2-type" evidence="8">
    <location>
        <begin position="300"/>
        <end position="327"/>
    </location>
</feature>
<dbReference type="Proteomes" id="UP001549920">
    <property type="component" value="Unassembled WGS sequence"/>
</dbReference>
<feature type="domain" description="C2H2-type" evidence="8">
    <location>
        <begin position="357"/>
        <end position="384"/>
    </location>
</feature>
<keyword evidence="4 7" id="KW-0862">Zinc</keyword>
<dbReference type="Pfam" id="PF13912">
    <property type="entry name" value="zf-C2H2_6"/>
    <property type="match status" value="2"/>
</dbReference>
<feature type="domain" description="C2H2-type" evidence="8">
    <location>
        <begin position="385"/>
        <end position="412"/>
    </location>
</feature>
<feature type="domain" description="C2H2-type" evidence="8">
    <location>
        <begin position="165"/>
        <end position="187"/>
    </location>
</feature>
<dbReference type="InterPro" id="IPR050826">
    <property type="entry name" value="Krueppel_C2H2_ZnFinger"/>
</dbReference>
<evidence type="ECO:0000313" key="11">
    <source>
        <dbReference type="Proteomes" id="UP001549920"/>
    </source>
</evidence>
<feature type="binding site" evidence="7">
    <location>
        <position position="59"/>
    </location>
    <ligand>
        <name>Zn(2+)</name>
        <dbReference type="ChEBI" id="CHEBI:29105"/>
    </ligand>
</feature>
<feature type="binding site" evidence="7">
    <location>
        <position position="62"/>
    </location>
    <ligand>
        <name>Zn(2+)</name>
        <dbReference type="ChEBI" id="CHEBI:29105"/>
    </ligand>
</feature>
<feature type="binding site" evidence="7">
    <location>
        <position position="17"/>
    </location>
    <ligand>
        <name>Zn(2+)</name>
        <dbReference type="ChEBI" id="CHEBI:29105"/>
    </ligand>
</feature>
<keyword evidence="11" id="KW-1185">Reference proteome</keyword>
<dbReference type="Gene3D" id="3.40.1800.20">
    <property type="match status" value="1"/>
</dbReference>
<name>A0ABR3HQ30_LOXSC</name>
<feature type="domain" description="C2H2-type" evidence="8">
    <location>
        <begin position="553"/>
        <end position="575"/>
    </location>
</feature>
<feature type="domain" description="C2H2-type" evidence="8">
    <location>
        <begin position="497"/>
        <end position="524"/>
    </location>
</feature>
<evidence type="ECO:0000256" key="5">
    <source>
        <dbReference type="ARBA" id="ARBA00023242"/>
    </source>
</evidence>
<feature type="domain" description="C2H2-type" evidence="8">
    <location>
        <begin position="192"/>
        <end position="219"/>
    </location>
</feature>
<evidence type="ECO:0000256" key="3">
    <source>
        <dbReference type="ARBA" id="ARBA00022771"/>
    </source>
</evidence>
<evidence type="ECO:0000256" key="6">
    <source>
        <dbReference type="PROSITE-ProRule" id="PRU00042"/>
    </source>
</evidence>
<dbReference type="InterPro" id="IPR013087">
    <property type="entry name" value="Znf_C2H2_type"/>
</dbReference>
<evidence type="ECO:0000313" key="10">
    <source>
        <dbReference type="EMBL" id="KAL0878656.1"/>
    </source>
</evidence>
<organism evidence="10 11">
    <name type="scientific">Loxostege sticticalis</name>
    <name type="common">Beet webworm moth</name>
    <dbReference type="NCBI Taxonomy" id="481309"/>
    <lineage>
        <taxon>Eukaryota</taxon>
        <taxon>Metazoa</taxon>
        <taxon>Ecdysozoa</taxon>
        <taxon>Arthropoda</taxon>
        <taxon>Hexapoda</taxon>
        <taxon>Insecta</taxon>
        <taxon>Pterygota</taxon>
        <taxon>Neoptera</taxon>
        <taxon>Endopterygota</taxon>
        <taxon>Lepidoptera</taxon>
        <taxon>Glossata</taxon>
        <taxon>Ditrysia</taxon>
        <taxon>Pyraloidea</taxon>
        <taxon>Crambidae</taxon>
        <taxon>Pyraustinae</taxon>
        <taxon>Loxostege</taxon>
    </lineage>
</organism>
<gene>
    <name evidence="10" type="ORF">ABMA27_003722</name>
</gene>
<accession>A0ABR3HQ30</accession>
<dbReference type="SMART" id="SM00868">
    <property type="entry name" value="zf-AD"/>
    <property type="match status" value="1"/>
</dbReference>
<keyword evidence="1 7" id="KW-0479">Metal-binding</keyword>
<dbReference type="SUPFAM" id="SSF57716">
    <property type="entry name" value="Glucocorticoid receptor-like (DNA-binding domain)"/>
    <property type="match status" value="1"/>
</dbReference>
<dbReference type="SUPFAM" id="SSF57667">
    <property type="entry name" value="beta-beta-alpha zinc fingers"/>
    <property type="match status" value="7"/>
</dbReference>
<dbReference type="Gene3D" id="3.30.160.60">
    <property type="entry name" value="Classic Zinc Finger"/>
    <property type="match status" value="11"/>
</dbReference>
<keyword evidence="2" id="KW-0677">Repeat</keyword>
<feature type="domain" description="C2H2-type" evidence="8">
    <location>
        <begin position="231"/>
        <end position="258"/>
    </location>
</feature>
<feature type="domain" description="C2H2-type" evidence="8">
    <location>
        <begin position="413"/>
        <end position="440"/>
    </location>
</feature>
<keyword evidence="5" id="KW-0539">Nucleus</keyword>
<keyword evidence="3 6" id="KW-0863">Zinc-finger</keyword>
<evidence type="ECO:0000256" key="2">
    <source>
        <dbReference type="ARBA" id="ARBA00022737"/>
    </source>
</evidence>
<feature type="domain" description="C2H2-type" evidence="8">
    <location>
        <begin position="329"/>
        <end position="356"/>
    </location>
</feature>
<comment type="caution">
    <text evidence="10">The sequence shown here is derived from an EMBL/GenBank/DDBJ whole genome shotgun (WGS) entry which is preliminary data.</text>
</comment>
<evidence type="ECO:0000256" key="4">
    <source>
        <dbReference type="ARBA" id="ARBA00022833"/>
    </source>
</evidence>
<evidence type="ECO:0000259" key="8">
    <source>
        <dbReference type="PROSITE" id="PS50157"/>
    </source>
</evidence>
<dbReference type="PANTHER" id="PTHR24377">
    <property type="entry name" value="IP01015P-RELATED"/>
    <property type="match status" value="1"/>
</dbReference>
<dbReference type="InterPro" id="IPR012934">
    <property type="entry name" value="Znf_AD"/>
</dbReference>
<dbReference type="InterPro" id="IPR036236">
    <property type="entry name" value="Znf_C2H2_sf"/>
</dbReference>
<dbReference type="PROSITE" id="PS50157">
    <property type="entry name" value="ZINC_FINGER_C2H2_2"/>
    <property type="match status" value="14"/>
</dbReference>
<proteinExistence type="predicted"/>
<sequence length="649" mass="74732">MFPYTHSKNLDSCCRTCLNSAANMYDIFSYRLSSTVSDMLSFCTDIKVEHHDALPKKLCSSCFNCLVSFYDFRRQAERIDQELKRHVQGNRLPKEESCTIQIKPENDDDSSNDFGNNYEDYKDFKKEPEFMSLEKDSDKLTISKELSYSQSEPNHLQKQHKDTKYLCEPCNKTFSTLNKFHIHLAKHKKKIYTCDLCMKNFMQKHKFVKHLNEHKLEGTETLNQNNESQRVMCDVCSESFESISLLLVHMQIHTEVDSIKRVLSCAKCNKVFKRVIDLVQHESIQHLKTISEPDNACRNVECDVCSAKFKSINSLSAHKRVHVQKDRILSCSLCGKVFKKMNHLKRHELTHALNRPFKCTECPKSFLTDAMLKEHLNVHCGVKLHCCPLCSKSFSCLSTLQKHSKTHMRKRVYMCSTCGRTFDSSSNLNQHTKRHIGLKSFACTLCPRSFISKGELKSHQITHTGERPYSCEQCGATFTKRTSLNKHSLSHLGVRPHQCDTCSMRFASKDHLKRHIRIHTGEKPYRCDMCDRAFTQSNDLVKHRRAHLGDKLYRCNECSEGFRLKTELRQHISEHFISSRLQALNDNKVVNTTDPSDPEAISNSGQSVDKDLGIEVNIMENLTNTVANPKKAVENSNDVVENVIIVKTV</sequence>
<protein>
    <submittedName>
        <fullName evidence="10">Uncharacterized protein</fullName>
    </submittedName>
</protein>
<feature type="domain" description="C2H2-type" evidence="8">
    <location>
        <begin position="441"/>
        <end position="468"/>
    </location>
</feature>
<reference evidence="10 11" key="1">
    <citation type="submission" date="2024-06" db="EMBL/GenBank/DDBJ databases">
        <title>A chromosome-level genome assembly of beet webworm, Loxostege sticticalis.</title>
        <authorList>
            <person name="Zhang Y."/>
        </authorList>
    </citation>
    <scope>NUCLEOTIDE SEQUENCE [LARGE SCALE GENOMIC DNA]</scope>
    <source>
        <strain evidence="10">AQ026</strain>
        <tissue evidence="10">Whole body</tissue>
    </source>
</reference>
<feature type="domain" description="C2H2-type" evidence="8">
    <location>
        <begin position="263"/>
        <end position="286"/>
    </location>
</feature>
<dbReference type="PROSITE" id="PS51915">
    <property type="entry name" value="ZAD"/>
    <property type="match status" value="1"/>
</dbReference>
<feature type="binding site" evidence="7">
    <location>
        <position position="14"/>
    </location>
    <ligand>
        <name>Zn(2+)</name>
        <dbReference type="ChEBI" id="CHEBI:29105"/>
    </ligand>
</feature>
<dbReference type="Pfam" id="PF07776">
    <property type="entry name" value="zf-AD"/>
    <property type="match status" value="1"/>
</dbReference>